<proteinExistence type="predicted"/>
<organism evidence="3 4">
    <name type="scientific">Membranihabitans marinus</name>
    <dbReference type="NCBI Taxonomy" id="1227546"/>
    <lineage>
        <taxon>Bacteria</taxon>
        <taxon>Pseudomonadati</taxon>
        <taxon>Bacteroidota</taxon>
        <taxon>Saprospiria</taxon>
        <taxon>Saprospirales</taxon>
        <taxon>Saprospiraceae</taxon>
        <taxon>Membranihabitans</taxon>
    </lineage>
</organism>
<feature type="domain" description="Alpha/beta hydrolase fold-3" evidence="2">
    <location>
        <begin position="80"/>
        <end position="281"/>
    </location>
</feature>
<keyword evidence="4" id="KW-1185">Reference proteome</keyword>
<dbReference type="GO" id="GO:0016787">
    <property type="term" value="F:hydrolase activity"/>
    <property type="evidence" value="ECO:0007669"/>
    <property type="project" value="UniProtKB-KW"/>
</dbReference>
<dbReference type="Proteomes" id="UP000753961">
    <property type="component" value="Unassembled WGS sequence"/>
</dbReference>
<dbReference type="InterPro" id="IPR013094">
    <property type="entry name" value="AB_hydrolase_3"/>
</dbReference>
<dbReference type="InterPro" id="IPR050300">
    <property type="entry name" value="GDXG_lipolytic_enzyme"/>
</dbReference>
<dbReference type="Gene3D" id="3.40.50.1820">
    <property type="entry name" value="alpha/beta hydrolase"/>
    <property type="match status" value="1"/>
</dbReference>
<dbReference type="PANTHER" id="PTHR48081:SF8">
    <property type="entry name" value="ALPHA_BETA HYDROLASE FOLD-3 DOMAIN-CONTAINING PROTEIN-RELATED"/>
    <property type="match status" value="1"/>
</dbReference>
<evidence type="ECO:0000313" key="3">
    <source>
        <dbReference type="EMBL" id="MBY5957439.1"/>
    </source>
</evidence>
<gene>
    <name evidence="3" type="ORF">KUV50_04780</name>
</gene>
<evidence type="ECO:0000256" key="1">
    <source>
        <dbReference type="ARBA" id="ARBA00022801"/>
    </source>
</evidence>
<dbReference type="RefSeq" id="WP_222578961.1">
    <property type="nucleotide sequence ID" value="NZ_JAHVHU010000005.1"/>
</dbReference>
<accession>A0A953HLS8</accession>
<sequence length="302" mass="35459">MSLRLRLFLWLLHRNPESMAATELSEYRRQVNESWRKNRWWIDGRLVQLPMVKNHYIENRQGEPIQVRQYKSKNSNGKVLFYLHGGGWVGRNIDTYDNFCRRISRHTKMTVYSIGYRLSPEVKFPGALEDGIDAIRHFINNHNLDVNRLHLCGDSAGGNMAIGITYLLRQEVSFQKLLLLYPPVSTLFNQPSMETYGKGHIIEKEDITWMRDQYLGPDTKSNNPLVSPLYYQDFSFLPTTMVSVGGKDPLYDQVVEFTKKVQSDGQPIEFHQYPDLPHGFYLLHNLSRSVRRAYQDVYKFYR</sequence>
<dbReference type="Pfam" id="PF07859">
    <property type="entry name" value="Abhydrolase_3"/>
    <property type="match status" value="1"/>
</dbReference>
<reference evidence="3" key="1">
    <citation type="submission" date="2021-06" db="EMBL/GenBank/DDBJ databases">
        <title>44 bacteria genomes isolated from Dapeng, Shenzhen.</title>
        <authorList>
            <person name="Zheng W."/>
            <person name="Yu S."/>
            <person name="Huang Y."/>
        </authorList>
    </citation>
    <scope>NUCLEOTIDE SEQUENCE</scope>
    <source>
        <strain evidence="3">DP5N28-2</strain>
    </source>
</reference>
<dbReference type="PANTHER" id="PTHR48081">
    <property type="entry name" value="AB HYDROLASE SUPERFAMILY PROTEIN C4A8.06C"/>
    <property type="match status" value="1"/>
</dbReference>
<keyword evidence="1 3" id="KW-0378">Hydrolase</keyword>
<protein>
    <submittedName>
        <fullName evidence="3">Alpha/beta hydrolase</fullName>
    </submittedName>
</protein>
<dbReference type="SUPFAM" id="SSF53474">
    <property type="entry name" value="alpha/beta-Hydrolases"/>
    <property type="match status" value="1"/>
</dbReference>
<comment type="caution">
    <text evidence="3">The sequence shown here is derived from an EMBL/GenBank/DDBJ whole genome shotgun (WGS) entry which is preliminary data.</text>
</comment>
<evidence type="ECO:0000313" key="4">
    <source>
        <dbReference type="Proteomes" id="UP000753961"/>
    </source>
</evidence>
<dbReference type="EMBL" id="JAHVHU010000005">
    <property type="protein sequence ID" value="MBY5957439.1"/>
    <property type="molecule type" value="Genomic_DNA"/>
</dbReference>
<dbReference type="InterPro" id="IPR029058">
    <property type="entry name" value="AB_hydrolase_fold"/>
</dbReference>
<evidence type="ECO:0000259" key="2">
    <source>
        <dbReference type="Pfam" id="PF07859"/>
    </source>
</evidence>
<name>A0A953HLS8_9BACT</name>
<dbReference type="AlphaFoldDB" id="A0A953HLS8"/>